<reference evidence="3" key="1">
    <citation type="submission" date="2025-08" db="UniProtKB">
        <authorList>
            <consortium name="RefSeq"/>
        </authorList>
    </citation>
    <scope>IDENTIFICATION</scope>
    <source>
        <tissue evidence="3">Tentacle</tissue>
    </source>
</reference>
<name>A0A6P8H5P5_ACTTE</name>
<evidence type="ECO:0000256" key="1">
    <source>
        <dbReference type="SAM" id="Coils"/>
    </source>
</evidence>
<feature type="coiled-coil region" evidence="1">
    <location>
        <begin position="124"/>
        <end position="151"/>
    </location>
</feature>
<proteinExistence type="predicted"/>
<keyword evidence="1" id="KW-0175">Coiled coil</keyword>
<sequence length="154" mass="18204">MLELEKAYDDFCNVNEEYEIAVMDECNAEHRVVNDHNKDSEFNDYEKHINKSGKIIARSLFAYYDLRYYIDFVANSYEHCWQLYNHKLYNQKALEGFSPQALQYFLPCDNESVQTAVNTLSDPLEKLTQVADEFRDQIEHATGNKEKIKIKCRI</sequence>
<evidence type="ECO:0000313" key="3">
    <source>
        <dbReference type="RefSeq" id="XP_031551694.1"/>
    </source>
</evidence>
<keyword evidence="2" id="KW-1185">Reference proteome</keyword>
<organism evidence="2 3">
    <name type="scientific">Actinia tenebrosa</name>
    <name type="common">Australian red waratah sea anemone</name>
    <dbReference type="NCBI Taxonomy" id="6105"/>
    <lineage>
        <taxon>Eukaryota</taxon>
        <taxon>Metazoa</taxon>
        <taxon>Cnidaria</taxon>
        <taxon>Anthozoa</taxon>
        <taxon>Hexacorallia</taxon>
        <taxon>Actiniaria</taxon>
        <taxon>Actiniidae</taxon>
        <taxon>Actinia</taxon>
    </lineage>
</organism>
<dbReference type="KEGG" id="aten:116288972"/>
<dbReference type="RefSeq" id="XP_031551694.1">
    <property type="nucleotide sequence ID" value="XM_031695834.1"/>
</dbReference>
<gene>
    <name evidence="3" type="primary">LOC116288972</name>
</gene>
<evidence type="ECO:0000313" key="2">
    <source>
        <dbReference type="Proteomes" id="UP000515163"/>
    </source>
</evidence>
<dbReference type="GeneID" id="116288972"/>
<dbReference type="OrthoDB" id="10473615at2759"/>
<protein>
    <submittedName>
        <fullName evidence="3">Uncharacterized protein LOC116288972</fullName>
    </submittedName>
</protein>
<dbReference type="AlphaFoldDB" id="A0A6P8H5P5"/>
<accession>A0A6P8H5P5</accession>
<dbReference type="InParanoid" id="A0A6P8H5P5"/>
<dbReference type="Proteomes" id="UP000515163">
    <property type="component" value="Unplaced"/>
</dbReference>